<dbReference type="Proteomes" id="UP000023703">
    <property type="component" value="Chromosome"/>
</dbReference>
<dbReference type="RefSeq" id="WP_052539620.1">
    <property type="nucleotide sequence ID" value="NZ_CP006842.1"/>
</dbReference>
<evidence type="ECO:0000313" key="7">
    <source>
        <dbReference type="Proteomes" id="UP000023703"/>
    </source>
</evidence>
<dbReference type="OrthoDB" id="9786493at2"/>
<dbReference type="eggNOG" id="COG2116">
    <property type="taxonomic scope" value="Bacteria"/>
</dbReference>
<evidence type="ECO:0000256" key="5">
    <source>
        <dbReference type="SAM" id="Phobius"/>
    </source>
</evidence>
<proteinExistence type="predicted"/>
<dbReference type="EMBL" id="CP006842">
    <property type="protein sequence ID" value="AHW63199.1"/>
    <property type="molecule type" value="Genomic_DNA"/>
</dbReference>
<name>X5DPI8_9CORY</name>
<comment type="subcellular location">
    <subcellularLocation>
        <location evidence="1">Membrane</location>
        <topology evidence="1">Multi-pass membrane protein</topology>
    </subcellularLocation>
</comment>
<feature type="transmembrane region" description="Helical" evidence="5">
    <location>
        <begin position="199"/>
        <end position="218"/>
    </location>
</feature>
<evidence type="ECO:0000256" key="2">
    <source>
        <dbReference type="ARBA" id="ARBA00022692"/>
    </source>
</evidence>
<dbReference type="Pfam" id="PF01226">
    <property type="entry name" value="Form_Nir_trans"/>
    <property type="match status" value="1"/>
</dbReference>
<feature type="transmembrane region" description="Helical" evidence="5">
    <location>
        <begin position="171"/>
        <end position="192"/>
    </location>
</feature>
<gene>
    <name evidence="6" type="ORF">CGLY_03755</name>
</gene>
<dbReference type="HOGENOM" id="CLU_036896_2_0_11"/>
<keyword evidence="2 5" id="KW-0812">Transmembrane</keyword>
<dbReference type="PANTHER" id="PTHR30520:SF8">
    <property type="entry name" value="NITRITE TRANSPORTER NIRC"/>
    <property type="match status" value="1"/>
</dbReference>
<sequence>MTHDTATEAAPRTATFTGAFNTAADAAVRKKAGLFDDDHARYAVRAVLAGAYLTLGTAFAAVCGNAVEHLAPGLGPVVFGLLFFIGLAMILQLGAELATGTMMFAAFGAARGHLSWGRAAWMVIVTTVFNLIGAVAVAVVLGQSAKLGGLGADHLIASLADGKLTKDPSGIFLEAVVANFVVNIAIVGGLLIKDYAGKFLFTHMVIAVFVVLGLEHLIANFSLFTLAFFGLGDGFAAGAGVLDSLTWSNVLTNWGLALVGNAIGGGLLIGGVYAWLNRGTTPGGELYRD</sequence>
<evidence type="ECO:0000256" key="1">
    <source>
        <dbReference type="ARBA" id="ARBA00004141"/>
    </source>
</evidence>
<evidence type="ECO:0000313" key="6">
    <source>
        <dbReference type="EMBL" id="AHW63199.1"/>
    </source>
</evidence>
<feature type="transmembrane region" description="Helical" evidence="5">
    <location>
        <begin position="224"/>
        <end position="242"/>
    </location>
</feature>
<dbReference type="InterPro" id="IPR023271">
    <property type="entry name" value="Aquaporin-like"/>
</dbReference>
<evidence type="ECO:0000256" key="4">
    <source>
        <dbReference type="ARBA" id="ARBA00023136"/>
    </source>
</evidence>
<organism evidence="6 7">
    <name type="scientific">Corynebacterium glyciniphilum AJ 3170</name>
    <dbReference type="NCBI Taxonomy" id="1404245"/>
    <lineage>
        <taxon>Bacteria</taxon>
        <taxon>Bacillati</taxon>
        <taxon>Actinomycetota</taxon>
        <taxon>Actinomycetes</taxon>
        <taxon>Mycobacteriales</taxon>
        <taxon>Corynebacteriaceae</taxon>
        <taxon>Corynebacterium</taxon>
    </lineage>
</organism>
<feature type="transmembrane region" description="Helical" evidence="5">
    <location>
        <begin position="119"/>
        <end position="141"/>
    </location>
</feature>
<feature type="transmembrane region" description="Helical" evidence="5">
    <location>
        <begin position="46"/>
        <end position="67"/>
    </location>
</feature>
<reference evidence="6 7" key="1">
    <citation type="journal article" date="2015" name="Int. J. Syst. Evol. Microbiol.">
        <title>Revisiting Corynebacterium glyciniphilum (ex Kubota et al., 1972) sp. nov., nom. rev., isolated from putrefied banana.</title>
        <authorList>
            <person name="Al-Dilaimi A."/>
            <person name="Bednarz H."/>
            <person name="Lomker A."/>
            <person name="Niehaus K."/>
            <person name="Kalinowski J."/>
            <person name="Ruckert C."/>
        </authorList>
    </citation>
    <scope>NUCLEOTIDE SEQUENCE [LARGE SCALE GENOMIC DNA]</scope>
    <source>
        <strain evidence="6">AJ 3170</strain>
    </source>
</reference>
<dbReference type="Gene3D" id="1.20.1080.10">
    <property type="entry name" value="Glycerol uptake facilitator protein"/>
    <property type="match status" value="1"/>
</dbReference>
<feature type="transmembrane region" description="Helical" evidence="5">
    <location>
        <begin position="254"/>
        <end position="276"/>
    </location>
</feature>
<keyword evidence="7" id="KW-1185">Reference proteome</keyword>
<dbReference type="GO" id="GO:0015499">
    <property type="term" value="F:formate transmembrane transporter activity"/>
    <property type="evidence" value="ECO:0007669"/>
    <property type="project" value="TreeGrafter"/>
</dbReference>
<dbReference type="AlphaFoldDB" id="X5DPI8"/>
<dbReference type="STRING" id="1404245.CGLY_03755"/>
<evidence type="ECO:0000256" key="3">
    <source>
        <dbReference type="ARBA" id="ARBA00022989"/>
    </source>
</evidence>
<dbReference type="PANTHER" id="PTHR30520">
    <property type="entry name" value="FORMATE TRANSPORTER-RELATED"/>
    <property type="match status" value="1"/>
</dbReference>
<dbReference type="GO" id="GO:0005886">
    <property type="term" value="C:plasma membrane"/>
    <property type="evidence" value="ECO:0007669"/>
    <property type="project" value="TreeGrafter"/>
</dbReference>
<dbReference type="KEGG" id="cgy:CGLY_03755"/>
<accession>X5DPI8</accession>
<feature type="transmembrane region" description="Helical" evidence="5">
    <location>
        <begin position="79"/>
        <end position="107"/>
    </location>
</feature>
<protein>
    <submittedName>
        <fullName evidence="6">Uncharacterized protein</fullName>
    </submittedName>
</protein>
<keyword evidence="4 5" id="KW-0472">Membrane</keyword>
<dbReference type="InterPro" id="IPR000292">
    <property type="entry name" value="For/NO2_transpt"/>
</dbReference>
<keyword evidence="3 5" id="KW-1133">Transmembrane helix</keyword>